<evidence type="ECO:0000259" key="2">
    <source>
        <dbReference type="PROSITE" id="PS50800"/>
    </source>
</evidence>
<organism evidence="3 4">
    <name type="scientific">Ricinus communis</name>
    <name type="common">Castor bean</name>
    <dbReference type="NCBI Taxonomy" id="3988"/>
    <lineage>
        <taxon>Eukaryota</taxon>
        <taxon>Viridiplantae</taxon>
        <taxon>Streptophyta</taxon>
        <taxon>Embryophyta</taxon>
        <taxon>Tracheophyta</taxon>
        <taxon>Spermatophyta</taxon>
        <taxon>Magnoliopsida</taxon>
        <taxon>eudicotyledons</taxon>
        <taxon>Gunneridae</taxon>
        <taxon>Pentapetalae</taxon>
        <taxon>rosids</taxon>
        <taxon>fabids</taxon>
        <taxon>Malpighiales</taxon>
        <taxon>Euphorbiaceae</taxon>
        <taxon>Acalyphoideae</taxon>
        <taxon>Acalypheae</taxon>
        <taxon>Ricinus</taxon>
    </lineage>
</organism>
<protein>
    <recommendedName>
        <fullName evidence="2">SAP domain-containing protein</fullName>
    </recommendedName>
</protein>
<evidence type="ECO:0000313" key="3">
    <source>
        <dbReference type="EMBL" id="EEF39998.1"/>
    </source>
</evidence>
<proteinExistence type="predicted"/>
<dbReference type="InParanoid" id="B9S8J5"/>
<feature type="region of interest" description="Disordered" evidence="1">
    <location>
        <begin position="310"/>
        <end position="347"/>
    </location>
</feature>
<feature type="region of interest" description="Disordered" evidence="1">
    <location>
        <begin position="1"/>
        <end position="61"/>
    </location>
</feature>
<accession>B9S8J5</accession>
<name>B9S8J5_RICCO</name>
<dbReference type="KEGG" id="rcu:8267230"/>
<dbReference type="PANTHER" id="PTHR35323:SF2">
    <property type="entry name" value="SAP DOMAIN-CONTAINING PROTEIN"/>
    <property type="match status" value="1"/>
</dbReference>
<dbReference type="eggNOG" id="ENOG502QRQA">
    <property type="taxonomic scope" value="Eukaryota"/>
</dbReference>
<keyword evidence="4" id="KW-1185">Reference proteome</keyword>
<feature type="compositionally biased region" description="Basic residues" evidence="1">
    <location>
        <begin position="265"/>
        <end position="274"/>
    </location>
</feature>
<dbReference type="EMBL" id="EQ973892">
    <property type="protein sequence ID" value="EEF39998.1"/>
    <property type="molecule type" value="Genomic_DNA"/>
</dbReference>
<feature type="domain" description="SAP" evidence="2">
    <location>
        <begin position="81"/>
        <end position="115"/>
    </location>
</feature>
<sequence length="431" mass="48886">MTDRNRKRMIICVSSSEEEEEEEGGGGGSENNDDDDSEYEEISEDASDFSEDGPESDSVDEENEEALCRRVICFLNEGRDLEALSLKEYKAYLRKHGLRLAGTKAVCMERIKNHSRIKDGNGESLYPRSSFVFNCTGDVCKGDVVLFTQKVYEKFDKVTRRGNLLGKRTVAGRVVKESYGSAKQQHTFTVEVLWSKGVKKLHPLFPLLVKGRNLYKLKTFRQPWNNEAERPKVLAEKHKRGTAARLVRAMKKSKKEVSATGRRSGGAKRQKCSRHLILSQTIKMDETGNRQHGSGHKKDTSRQYAQVFNHNKKVPPARQLNSKRNIRSDVGSKPTRRHLKRGRLNEGADPARHAFAYIRQSPCQSSRIAFHDRTVPFHFSGHDMGSTSTLTMMPPLGPYVNTVGLPVSPYQWVNHRNETRHDHSNPSYNIG</sequence>
<dbReference type="OrthoDB" id="690722at2759"/>
<evidence type="ECO:0000313" key="4">
    <source>
        <dbReference type="Proteomes" id="UP000008311"/>
    </source>
</evidence>
<feature type="compositionally biased region" description="Acidic residues" evidence="1">
    <location>
        <begin position="31"/>
        <end position="61"/>
    </location>
</feature>
<dbReference type="Proteomes" id="UP000008311">
    <property type="component" value="Unassembled WGS sequence"/>
</dbReference>
<dbReference type="AlphaFoldDB" id="B9S8J5"/>
<dbReference type="Pfam" id="PF02037">
    <property type="entry name" value="SAP"/>
    <property type="match status" value="1"/>
</dbReference>
<dbReference type="PANTHER" id="PTHR35323">
    <property type="entry name" value="SAP DOMAIN-CONTAINING PROTEIN"/>
    <property type="match status" value="1"/>
</dbReference>
<reference evidence="4" key="1">
    <citation type="journal article" date="2010" name="Nat. Biotechnol.">
        <title>Draft genome sequence of the oilseed species Ricinus communis.</title>
        <authorList>
            <person name="Chan A.P."/>
            <person name="Crabtree J."/>
            <person name="Zhao Q."/>
            <person name="Lorenzi H."/>
            <person name="Orvis J."/>
            <person name="Puiu D."/>
            <person name="Melake-Berhan A."/>
            <person name="Jones K.M."/>
            <person name="Redman J."/>
            <person name="Chen G."/>
            <person name="Cahoon E.B."/>
            <person name="Gedil M."/>
            <person name="Stanke M."/>
            <person name="Haas B.J."/>
            <person name="Wortman J.R."/>
            <person name="Fraser-Liggett C.M."/>
            <person name="Ravel J."/>
            <person name="Rabinowicz P.D."/>
        </authorList>
    </citation>
    <scope>NUCLEOTIDE SEQUENCE [LARGE SCALE GENOMIC DNA]</scope>
    <source>
        <strain evidence="4">cv. Hale</strain>
    </source>
</reference>
<dbReference type="STRING" id="3988.B9S8J5"/>
<dbReference type="InterPro" id="IPR003034">
    <property type="entry name" value="SAP_dom"/>
</dbReference>
<dbReference type="Pfam" id="PF24766">
    <property type="entry name" value="DUF7699"/>
    <property type="match status" value="1"/>
</dbReference>
<dbReference type="InterPro" id="IPR056116">
    <property type="entry name" value="DUF7699"/>
</dbReference>
<evidence type="ECO:0000256" key="1">
    <source>
        <dbReference type="SAM" id="MobiDB-lite"/>
    </source>
</evidence>
<dbReference type="PROSITE" id="PS50800">
    <property type="entry name" value="SAP"/>
    <property type="match status" value="1"/>
</dbReference>
<gene>
    <name evidence="3" type="ORF">RCOM_0601710</name>
</gene>
<feature type="region of interest" description="Disordered" evidence="1">
    <location>
        <begin position="249"/>
        <end position="274"/>
    </location>
</feature>